<reference evidence="1 2" key="1">
    <citation type="submission" date="2020-02" db="EMBL/GenBank/DDBJ databases">
        <title>Whole-genome analyses of novel actinobacteria.</title>
        <authorList>
            <person name="Sahin N."/>
        </authorList>
    </citation>
    <scope>NUCLEOTIDE SEQUENCE [LARGE SCALE GENOMIC DNA]</scope>
    <source>
        <strain evidence="1 2">A7024</strain>
    </source>
</reference>
<organism evidence="1 2">
    <name type="scientific">Streptomyces coryli</name>
    <dbReference type="NCBI Taxonomy" id="1128680"/>
    <lineage>
        <taxon>Bacteria</taxon>
        <taxon>Bacillati</taxon>
        <taxon>Actinomycetota</taxon>
        <taxon>Actinomycetes</taxon>
        <taxon>Kitasatosporales</taxon>
        <taxon>Streptomycetaceae</taxon>
        <taxon>Streptomyces</taxon>
    </lineage>
</organism>
<gene>
    <name evidence="1" type="ORF">G5C51_40940</name>
</gene>
<dbReference type="EMBL" id="JAAKZV010000445">
    <property type="protein sequence ID" value="NGN70236.1"/>
    <property type="molecule type" value="Genomic_DNA"/>
</dbReference>
<dbReference type="PROSITE" id="PS51318">
    <property type="entry name" value="TAT"/>
    <property type="match status" value="1"/>
</dbReference>
<accession>A0A6G4UEJ1</accession>
<evidence type="ECO:0000313" key="1">
    <source>
        <dbReference type="EMBL" id="NGN70236.1"/>
    </source>
</evidence>
<evidence type="ECO:0000313" key="2">
    <source>
        <dbReference type="Proteomes" id="UP000481583"/>
    </source>
</evidence>
<comment type="caution">
    <text evidence="1">The sequence shown here is derived from an EMBL/GenBank/DDBJ whole genome shotgun (WGS) entry which is preliminary data.</text>
</comment>
<dbReference type="Proteomes" id="UP000481583">
    <property type="component" value="Unassembled WGS sequence"/>
</dbReference>
<sequence>MQERRTDHRRPGRRKVLGLTGGAAAVLAGGGAIRALGVGDGGAEAHAAGAHTERAAAPQDALGSNFNEEPRGMTPAILDDLGTRWVRGFVATPRLDSVAAPEQPAIKSLLSFAAAGYRTVLSLKFPYQDQPLPQPGTSAMDTELARVDKALAAVLEKVDILIIGNEPFLETRAEDRAGRLNPFYKAVTAHVIAERARRCGADCSTRLYMGALNRLEKPEWRTPAVESWLAHVKDTPQLDGVDLHPHVAAIEHAQQYTDYALPRIRGDQRFLATEFSLVHWWKEHWTDPVPGVYATRYGVPAGTAFWEEVRKAAANPFPQARWRDLLMESTWFASRQDWLTRQVRQFRATGRLAVATYGTLQGPAMTSDLGPDKMPWLLNSLYANLVAQRSADGSLAHNPAFYEDFRALQ</sequence>
<dbReference type="InterPro" id="IPR006311">
    <property type="entry name" value="TAT_signal"/>
</dbReference>
<name>A0A6G4UEJ1_9ACTN</name>
<protein>
    <submittedName>
        <fullName evidence="1">Uncharacterized protein</fullName>
    </submittedName>
</protein>
<keyword evidence="2" id="KW-1185">Reference proteome</keyword>
<proteinExistence type="predicted"/>
<dbReference type="RefSeq" id="WP_165245857.1">
    <property type="nucleotide sequence ID" value="NZ_JAAKZV010000445.1"/>
</dbReference>
<dbReference type="AlphaFoldDB" id="A0A6G4UEJ1"/>